<dbReference type="Proteomes" id="UP000462362">
    <property type="component" value="Unassembled WGS sequence"/>
</dbReference>
<reference evidence="10 11" key="1">
    <citation type="journal article" date="2019" name="Nat. Med.">
        <title>A library of human gut bacterial isolates paired with longitudinal multiomics data enables mechanistic microbiome research.</title>
        <authorList>
            <person name="Poyet M."/>
            <person name="Groussin M."/>
            <person name="Gibbons S.M."/>
            <person name="Avila-Pacheco J."/>
            <person name="Jiang X."/>
            <person name="Kearney S.M."/>
            <person name="Perrotta A.R."/>
            <person name="Berdy B."/>
            <person name="Zhao S."/>
            <person name="Lieberman T.D."/>
            <person name="Swanson P.K."/>
            <person name="Smith M."/>
            <person name="Roesemann S."/>
            <person name="Alexander J.E."/>
            <person name="Rich S.A."/>
            <person name="Livny J."/>
            <person name="Vlamakis H."/>
            <person name="Clish C."/>
            <person name="Bullock K."/>
            <person name="Deik A."/>
            <person name="Scott J."/>
            <person name="Pierce K.A."/>
            <person name="Xavier R.J."/>
            <person name="Alm E.J."/>
        </authorList>
    </citation>
    <scope>NUCLEOTIDE SEQUENCE [LARGE SCALE GENOMIC DNA]</scope>
    <source>
        <strain evidence="10 11">BIOML-A2</strain>
    </source>
</reference>
<evidence type="ECO:0000256" key="1">
    <source>
        <dbReference type="ARBA" id="ARBA00007957"/>
    </source>
</evidence>
<dbReference type="GO" id="GO:0003700">
    <property type="term" value="F:DNA-binding transcription factor activity"/>
    <property type="evidence" value="ECO:0007669"/>
    <property type="project" value="UniProtKB-UniRule"/>
</dbReference>
<proteinExistence type="inferred from homology"/>
<accession>A0A6I3RX85</accession>
<dbReference type="PANTHER" id="PTHR33202:SF7">
    <property type="entry name" value="FERRIC UPTAKE REGULATION PROTEIN"/>
    <property type="match status" value="1"/>
</dbReference>
<dbReference type="Pfam" id="PF01475">
    <property type="entry name" value="FUR"/>
    <property type="match status" value="1"/>
</dbReference>
<name>A0A6I3RX85_9BURK</name>
<comment type="cofactor">
    <cofactor evidence="8">
        <name>Mn(2+)</name>
        <dbReference type="ChEBI" id="CHEBI:29035"/>
    </cofactor>
    <cofactor evidence="8">
        <name>Fe(2+)</name>
        <dbReference type="ChEBI" id="CHEBI:29033"/>
    </cofactor>
    <text evidence="8">Binds 1 Mn(2+) or Fe(2+) ion per subunit.</text>
</comment>
<evidence type="ECO:0000256" key="6">
    <source>
        <dbReference type="ARBA" id="ARBA00023163"/>
    </source>
</evidence>
<keyword evidence="7 9" id="KW-0479">Metal-binding</keyword>
<comment type="subunit">
    <text evidence="9">Homodimer.</text>
</comment>
<dbReference type="Gene3D" id="1.10.10.10">
    <property type="entry name" value="Winged helix-like DNA-binding domain superfamily/Winged helix DNA-binding domain"/>
    <property type="match status" value="1"/>
</dbReference>
<dbReference type="GO" id="GO:0005737">
    <property type="term" value="C:cytoplasm"/>
    <property type="evidence" value="ECO:0007669"/>
    <property type="project" value="UniProtKB-SubCell"/>
</dbReference>
<evidence type="ECO:0000256" key="8">
    <source>
        <dbReference type="PIRSR" id="PIRSR602481-2"/>
    </source>
</evidence>
<dbReference type="GO" id="GO:0008270">
    <property type="term" value="F:zinc ion binding"/>
    <property type="evidence" value="ECO:0007669"/>
    <property type="project" value="TreeGrafter"/>
</dbReference>
<dbReference type="Gene3D" id="3.30.1490.190">
    <property type="match status" value="1"/>
</dbReference>
<comment type="subcellular location">
    <subcellularLocation>
        <location evidence="9">Cytoplasm</location>
    </subcellularLocation>
</comment>
<evidence type="ECO:0000256" key="4">
    <source>
        <dbReference type="ARBA" id="ARBA00023015"/>
    </source>
</evidence>
<comment type="similarity">
    <text evidence="1 9">Belongs to the Fur family.</text>
</comment>
<keyword evidence="6 9" id="KW-0804">Transcription</keyword>
<dbReference type="InterPro" id="IPR002481">
    <property type="entry name" value="FUR"/>
</dbReference>
<evidence type="ECO:0000256" key="7">
    <source>
        <dbReference type="PIRSR" id="PIRSR602481-1"/>
    </source>
</evidence>
<keyword evidence="4 9" id="KW-0805">Transcription regulation</keyword>
<keyword evidence="9" id="KW-0963">Cytoplasm</keyword>
<dbReference type="GO" id="GO:0045892">
    <property type="term" value="P:negative regulation of DNA-templated transcription"/>
    <property type="evidence" value="ECO:0007669"/>
    <property type="project" value="TreeGrafter"/>
</dbReference>
<dbReference type="GO" id="GO:0000976">
    <property type="term" value="F:transcription cis-regulatory region binding"/>
    <property type="evidence" value="ECO:0007669"/>
    <property type="project" value="TreeGrafter"/>
</dbReference>
<comment type="caution">
    <text evidence="10">The sequence shown here is derived from an EMBL/GenBank/DDBJ whole genome shotgun (WGS) entry which is preliminary data.</text>
</comment>
<evidence type="ECO:0000256" key="9">
    <source>
        <dbReference type="RuleBase" id="RU364037"/>
    </source>
</evidence>
<dbReference type="GO" id="GO:1900376">
    <property type="term" value="P:regulation of secondary metabolite biosynthetic process"/>
    <property type="evidence" value="ECO:0007669"/>
    <property type="project" value="TreeGrafter"/>
</dbReference>
<dbReference type="PANTHER" id="PTHR33202">
    <property type="entry name" value="ZINC UPTAKE REGULATION PROTEIN"/>
    <property type="match status" value="1"/>
</dbReference>
<dbReference type="InterPro" id="IPR043135">
    <property type="entry name" value="Fur_C"/>
</dbReference>
<keyword evidence="8 9" id="KW-0408">Iron</keyword>
<feature type="binding site" evidence="7">
    <location>
        <position position="90"/>
    </location>
    <ligand>
        <name>Zn(2+)</name>
        <dbReference type="ChEBI" id="CHEBI:29105"/>
    </ligand>
</feature>
<feature type="binding site" evidence="7">
    <location>
        <position position="127"/>
    </location>
    <ligand>
        <name>Zn(2+)</name>
        <dbReference type="ChEBI" id="CHEBI:29105"/>
    </ligand>
</feature>
<evidence type="ECO:0000256" key="2">
    <source>
        <dbReference type="ARBA" id="ARBA00022491"/>
    </source>
</evidence>
<dbReference type="InterPro" id="IPR036390">
    <property type="entry name" value="WH_DNA-bd_sf"/>
</dbReference>
<organism evidence="10 11">
    <name type="scientific">Parasutterella excrementihominis</name>
    <dbReference type="NCBI Taxonomy" id="487175"/>
    <lineage>
        <taxon>Bacteria</taxon>
        <taxon>Pseudomonadati</taxon>
        <taxon>Pseudomonadota</taxon>
        <taxon>Betaproteobacteria</taxon>
        <taxon>Burkholderiales</taxon>
        <taxon>Sutterellaceae</taxon>
        <taxon>Parasutterella</taxon>
    </lineage>
</organism>
<evidence type="ECO:0000313" key="10">
    <source>
        <dbReference type="EMBL" id="MTU42138.1"/>
    </source>
</evidence>
<dbReference type="EMBL" id="WNCL01000001">
    <property type="protein sequence ID" value="MTU42138.1"/>
    <property type="molecule type" value="Genomic_DNA"/>
</dbReference>
<evidence type="ECO:0000256" key="5">
    <source>
        <dbReference type="ARBA" id="ARBA00023125"/>
    </source>
</evidence>
<evidence type="ECO:0000256" key="3">
    <source>
        <dbReference type="ARBA" id="ARBA00022833"/>
    </source>
</evidence>
<keyword evidence="5 9" id="KW-0238">DNA-binding</keyword>
<feature type="binding site" evidence="7">
    <location>
        <position position="87"/>
    </location>
    <ligand>
        <name>Zn(2+)</name>
        <dbReference type="ChEBI" id="CHEBI:29105"/>
    </ligand>
</feature>
<dbReference type="CDD" id="cd07153">
    <property type="entry name" value="Fur_like"/>
    <property type="match status" value="1"/>
</dbReference>
<sequence length="135" mass="15631">MLLKAMTNSRNTIQRQLVLSAVRQLQNHPTADEVYQEVQKSCPAISRATVYRNLKLLAEEGEIRLRNISGSPERYDHICGNHYHLRCEQCGKVMDVEMPYMASLDEEVRKRNEYLIKSHDLTFVGLCPECAKKKH</sequence>
<keyword evidence="3 7" id="KW-0862">Zinc</keyword>
<keyword evidence="2 9" id="KW-0678">Repressor</keyword>
<dbReference type="AlphaFoldDB" id="A0A6I3RX85"/>
<dbReference type="InterPro" id="IPR036388">
    <property type="entry name" value="WH-like_DNA-bd_sf"/>
</dbReference>
<comment type="cofactor">
    <cofactor evidence="7">
        <name>Zn(2+)</name>
        <dbReference type="ChEBI" id="CHEBI:29105"/>
    </cofactor>
    <text evidence="7">Binds 1 zinc ion per subunit.</text>
</comment>
<protein>
    <recommendedName>
        <fullName evidence="9">Ferric uptake regulation protein</fullName>
    </recommendedName>
</protein>
<dbReference type="SUPFAM" id="SSF46785">
    <property type="entry name" value="Winged helix' DNA-binding domain"/>
    <property type="match status" value="1"/>
</dbReference>
<feature type="binding site" evidence="8">
    <location>
        <position position="119"/>
    </location>
    <ligand>
        <name>Fe cation</name>
        <dbReference type="ChEBI" id="CHEBI:24875"/>
    </ligand>
</feature>
<feature type="binding site" evidence="7">
    <location>
        <position position="130"/>
    </location>
    <ligand>
        <name>Zn(2+)</name>
        <dbReference type="ChEBI" id="CHEBI:29105"/>
    </ligand>
</feature>
<gene>
    <name evidence="9" type="primary">fur</name>
    <name evidence="10" type="ORF">GMD42_00555</name>
</gene>
<evidence type="ECO:0000313" key="11">
    <source>
        <dbReference type="Proteomes" id="UP000462362"/>
    </source>
</evidence>